<keyword evidence="1" id="KW-1133">Transmembrane helix</keyword>
<evidence type="ECO:0000256" key="1">
    <source>
        <dbReference type="SAM" id="Phobius"/>
    </source>
</evidence>
<feature type="transmembrane region" description="Helical" evidence="1">
    <location>
        <begin position="25"/>
        <end position="46"/>
    </location>
</feature>
<reference evidence="2" key="1">
    <citation type="submission" date="2024-02" db="EMBL/GenBank/DDBJ databases">
        <authorList>
            <consortium name="ELIXIR-Norway"/>
            <consortium name="Elixir Norway"/>
        </authorList>
    </citation>
    <scope>NUCLEOTIDE SEQUENCE</scope>
</reference>
<accession>A0ABP0V7Q0</accession>
<protein>
    <recommendedName>
        <fullName evidence="4">Major facilitator superfamily (MFS) profile domain-containing protein</fullName>
    </recommendedName>
</protein>
<name>A0ABP0V7Q0_9BRYO</name>
<dbReference type="InterPro" id="IPR036259">
    <property type="entry name" value="MFS_trans_sf"/>
</dbReference>
<keyword evidence="3" id="KW-1185">Reference proteome</keyword>
<dbReference type="SUPFAM" id="SSF103473">
    <property type="entry name" value="MFS general substrate transporter"/>
    <property type="match status" value="1"/>
</dbReference>
<proteinExistence type="predicted"/>
<keyword evidence="1" id="KW-0472">Membrane</keyword>
<dbReference type="Proteomes" id="UP001497444">
    <property type="component" value="Unassembled WGS sequence"/>
</dbReference>
<gene>
    <name evidence="2" type="ORF">CSSPJE1EN1_LOCUS25802</name>
</gene>
<sequence length="236" mass="26928">MGLASLAIIALPVEGYPVVCAYLLIGIRIIQGIALGGEPMAAYLYLMESGSNIRKLTFYNYVVAMTEGIGGILALAVGSAVLYFFGEQYWRLIFVFVAIFIGFKNGQLVVICESDYGVKYAADLFYNRGRDNEDRVIYCDERALLQLRRFDNSVMIDFGRIDTPPLRHLNTFLMTVLKEEKTEKFPVLMESEYQKYLDNIWLPPEEDYYDEDTLSIPSSNLKKAFMKLLTKKRSPK</sequence>
<evidence type="ECO:0000313" key="2">
    <source>
        <dbReference type="EMBL" id="CAK9250424.1"/>
    </source>
</evidence>
<feature type="transmembrane region" description="Helical" evidence="1">
    <location>
        <begin position="58"/>
        <end position="83"/>
    </location>
</feature>
<organism evidence="2 3">
    <name type="scientific">Sphagnum jensenii</name>
    <dbReference type="NCBI Taxonomy" id="128206"/>
    <lineage>
        <taxon>Eukaryota</taxon>
        <taxon>Viridiplantae</taxon>
        <taxon>Streptophyta</taxon>
        <taxon>Embryophyta</taxon>
        <taxon>Bryophyta</taxon>
        <taxon>Sphagnophytina</taxon>
        <taxon>Sphagnopsida</taxon>
        <taxon>Sphagnales</taxon>
        <taxon>Sphagnaceae</taxon>
        <taxon>Sphagnum</taxon>
    </lineage>
</organism>
<comment type="caution">
    <text evidence="2">The sequence shown here is derived from an EMBL/GenBank/DDBJ whole genome shotgun (WGS) entry which is preliminary data.</text>
</comment>
<feature type="transmembrane region" description="Helical" evidence="1">
    <location>
        <begin position="89"/>
        <end position="111"/>
    </location>
</feature>
<dbReference type="EMBL" id="CAXAQS010000168">
    <property type="protein sequence ID" value="CAK9250424.1"/>
    <property type="molecule type" value="Genomic_DNA"/>
</dbReference>
<keyword evidence="1" id="KW-0812">Transmembrane</keyword>
<evidence type="ECO:0008006" key="4">
    <source>
        <dbReference type="Google" id="ProtNLM"/>
    </source>
</evidence>
<dbReference type="Gene3D" id="1.20.1250.20">
    <property type="entry name" value="MFS general substrate transporter like domains"/>
    <property type="match status" value="1"/>
</dbReference>
<evidence type="ECO:0000313" key="3">
    <source>
        <dbReference type="Proteomes" id="UP001497444"/>
    </source>
</evidence>